<reference evidence="6" key="1">
    <citation type="journal article" date="2019" name="Int. J. Syst. Evol. Microbiol.">
        <title>The Global Catalogue of Microorganisms (GCM) 10K type strain sequencing project: providing services to taxonomists for standard genome sequencing and annotation.</title>
        <authorList>
            <consortium name="The Broad Institute Genomics Platform"/>
            <consortium name="The Broad Institute Genome Sequencing Center for Infectious Disease"/>
            <person name="Wu L."/>
            <person name="Ma J."/>
        </authorList>
    </citation>
    <scope>NUCLEOTIDE SEQUENCE [LARGE SCALE GENOMIC DNA]</scope>
    <source>
        <strain evidence="6">NBRC 111756</strain>
    </source>
</reference>
<evidence type="ECO:0000259" key="4">
    <source>
        <dbReference type="SMART" id="SM00822"/>
    </source>
</evidence>
<proteinExistence type="inferred from homology"/>
<name>A0ABW2A618_9GAMM</name>
<dbReference type="PANTHER" id="PTHR42879">
    <property type="entry name" value="3-OXOACYL-(ACYL-CARRIER-PROTEIN) REDUCTASE"/>
    <property type="match status" value="1"/>
</dbReference>
<dbReference type="SMART" id="SM00822">
    <property type="entry name" value="PKS_KR"/>
    <property type="match status" value="1"/>
</dbReference>
<evidence type="ECO:0000256" key="2">
    <source>
        <dbReference type="ARBA" id="ARBA00023002"/>
    </source>
</evidence>
<dbReference type="InterPro" id="IPR002347">
    <property type="entry name" value="SDR_fam"/>
</dbReference>
<dbReference type="NCBIfam" id="NF009466">
    <property type="entry name" value="PRK12826.1-2"/>
    <property type="match status" value="1"/>
</dbReference>
<dbReference type="EMBL" id="JBHSWE010000001">
    <property type="protein sequence ID" value="MFC6672843.1"/>
    <property type="molecule type" value="Genomic_DNA"/>
</dbReference>
<organism evidence="5 6">
    <name type="scientific">Marinobacterium aestuariivivens</name>
    <dbReference type="NCBI Taxonomy" id="1698799"/>
    <lineage>
        <taxon>Bacteria</taxon>
        <taxon>Pseudomonadati</taxon>
        <taxon>Pseudomonadota</taxon>
        <taxon>Gammaproteobacteria</taxon>
        <taxon>Oceanospirillales</taxon>
        <taxon>Oceanospirillaceae</taxon>
        <taxon>Marinobacterium</taxon>
    </lineage>
</organism>
<dbReference type="RefSeq" id="WP_379911258.1">
    <property type="nucleotide sequence ID" value="NZ_JBHSWE010000001.1"/>
</dbReference>
<dbReference type="PANTHER" id="PTHR42879:SF2">
    <property type="entry name" value="3-OXOACYL-[ACYL-CARRIER-PROTEIN] REDUCTASE FABG"/>
    <property type="match status" value="1"/>
</dbReference>
<evidence type="ECO:0000313" key="5">
    <source>
        <dbReference type="EMBL" id="MFC6672843.1"/>
    </source>
</evidence>
<dbReference type="PRINTS" id="PR00080">
    <property type="entry name" value="SDRFAMILY"/>
</dbReference>
<evidence type="ECO:0000256" key="3">
    <source>
        <dbReference type="RuleBase" id="RU000363"/>
    </source>
</evidence>
<dbReference type="InterPro" id="IPR057326">
    <property type="entry name" value="KR_dom"/>
</dbReference>
<dbReference type="CDD" id="cd05333">
    <property type="entry name" value="BKR_SDR_c"/>
    <property type="match status" value="1"/>
</dbReference>
<dbReference type="Pfam" id="PF00106">
    <property type="entry name" value="adh_short"/>
    <property type="match status" value="1"/>
</dbReference>
<dbReference type="EC" id="1.1.1.36" evidence="5"/>
<comment type="similarity">
    <text evidence="1 3">Belongs to the short-chain dehydrogenases/reductases (SDR) family.</text>
</comment>
<gene>
    <name evidence="5" type="primary">phbB</name>
    <name evidence="5" type="ORF">ACFQDL_24245</name>
</gene>
<dbReference type="SUPFAM" id="SSF51735">
    <property type="entry name" value="NAD(P)-binding Rossmann-fold domains"/>
    <property type="match status" value="1"/>
</dbReference>
<keyword evidence="2 5" id="KW-0560">Oxidoreductase</keyword>
<dbReference type="PRINTS" id="PR00081">
    <property type="entry name" value="GDHRDH"/>
</dbReference>
<dbReference type="NCBIfam" id="NF009464">
    <property type="entry name" value="PRK12824.1"/>
    <property type="match status" value="1"/>
</dbReference>
<keyword evidence="6" id="KW-1185">Reference proteome</keyword>
<dbReference type="GO" id="GO:0018454">
    <property type="term" value="F:acetoacetyl-CoA reductase activity"/>
    <property type="evidence" value="ECO:0007669"/>
    <property type="project" value="UniProtKB-EC"/>
</dbReference>
<dbReference type="NCBIfam" id="TIGR01829">
    <property type="entry name" value="AcAcCoA_reduct"/>
    <property type="match status" value="1"/>
</dbReference>
<dbReference type="PROSITE" id="PS00061">
    <property type="entry name" value="ADH_SHORT"/>
    <property type="match status" value="1"/>
</dbReference>
<dbReference type="InterPro" id="IPR036291">
    <property type="entry name" value="NAD(P)-bd_dom_sf"/>
</dbReference>
<protein>
    <submittedName>
        <fullName evidence="5">Acetoacetyl-CoA reductase</fullName>
        <ecNumber evidence="5">1.1.1.36</ecNumber>
    </submittedName>
</protein>
<feature type="domain" description="Ketoreductase" evidence="4">
    <location>
        <begin position="4"/>
        <end position="183"/>
    </location>
</feature>
<dbReference type="Proteomes" id="UP001596422">
    <property type="component" value="Unassembled WGS sequence"/>
</dbReference>
<evidence type="ECO:0000313" key="6">
    <source>
        <dbReference type="Proteomes" id="UP001596422"/>
    </source>
</evidence>
<evidence type="ECO:0000256" key="1">
    <source>
        <dbReference type="ARBA" id="ARBA00006484"/>
    </source>
</evidence>
<dbReference type="InterPro" id="IPR050259">
    <property type="entry name" value="SDR"/>
</dbReference>
<dbReference type="InterPro" id="IPR011283">
    <property type="entry name" value="Acetoacetyl-CoA_reductase"/>
</dbReference>
<dbReference type="InterPro" id="IPR020904">
    <property type="entry name" value="Sc_DH/Rdtase_CS"/>
</dbReference>
<comment type="caution">
    <text evidence="5">The sequence shown here is derived from an EMBL/GenBank/DDBJ whole genome shotgun (WGS) entry which is preliminary data.</text>
</comment>
<sequence>MSEPVALVTGGTGGIGTAICRRLAKDGFKVVAGYSNAEKAKRWKDEQHAADYDIAIAYANVADFESCRQCYQEIVAKYGPVSVLVNNAGITRDATLKRMSPEQWNEVIQTNLNSVFNLSRVFLEDMLQQQYGRIINISSINGQKGQFGQTNYCAAKAGMHGFTKALALEVASKGITVNTISPGYIATDMIMAVAEEIREQIREQIPVKRFGKPEEIARAVAFLAAEEAGFITGSDLSVNGGQYMH</sequence>
<dbReference type="Gene3D" id="3.40.50.720">
    <property type="entry name" value="NAD(P)-binding Rossmann-like Domain"/>
    <property type="match status" value="1"/>
</dbReference>
<accession>A0ABW2A618</accession>